<gene>
    <name evidence="8" type="ORF">WM2015_2595</name>
</gene>
<keyword evidence="3" id="KW-0808">Transferase</keyword>
<dbReference type="InterPro" id="IPR011990">
    <property type="entry name" value="TPR-like_helical_dom_sf"/>
</dbReference>
<dbReference type="Gene3D" id="1.10.510.10">
    <property type="entry name" value="Transferase(Phosphotransferase) domain 1"/>
    <property type="match status" value="1"/>
</dbReference>
<dbReference type="InterPro" id="IPR000719">
    <property type="entry name" value="Prot_kinase_dom"/>
</dbReference>
<evidence type="ECO:0000256" key="4">
    <source>
        <dbReference type="ARBA" id="ARBA00022741"/>
    </source>
</evidence>
<keyword evidence="9" id="KW-1185">Reference proteome</keyword>
<dbReference type="SUPFAM" id="SSF48452">
    <property type="entry name" value="TPR-like"/>
    <property type="match status" value="2"/>
</dbReference>
<evidence type="ECO:0000256" key="6">
    <source>
        <dbReference type="ARBA" id="ARBA00022840"/>
    </source>
</evidence>
<dbReference type="EMBL" id="CP012154">
    <property type="protein sequence ID" value="AKS42953.1"/>
    <property type="molecule type" value="Genomic_DNA"/>
</dbReference>
<dbReference type="Gene3D" id="1.25.40.10">
    <property type="entry name" value="Tetratricopeptide repeat domain"/>
    <property type="match status" value="2"/>
</dbReference>
<evidence type="ECO:0000313" key="9">
    <source>
        <dbReference type="Proteomes" id="UP000066624"/>
    </source>
</evidence>
<evidence type="ECO:0000256" key="2">
    <source>
        <dbReference type="ARBA" id="ARBA00012513"/>
    </source>
</evidence>
<reference evidence="8 9" key="1">
    <citation type="submission" date="2015-07" db="EMBL/GenBank/DDBJ databases">
        <authorList>
            <person name="Noorani M."/>
        </authorList>
    </citation>
    <scope>NUCLEOTIDE SEQUENCE [LARGE SCALE GENOMIC DNA]</scope>
    <source>
        <strain evidence="8 9">KCTC 42284</strain>
    </source>
</reference>
<dbReference type="PROSITE" id="PS00107">
    <property type="entry name" value="PROTEIN_KINASE_ATP"/>
    <property type="match status" value="1"/>
</dbReference>
<dbReference type="GO" id="GO:0004674">
    <property type="term" value="F:protein serine/threonine kinase activity"/>
    <property type="evidence" value="ECO:0007669"/>
    <property type="project" value="UniProtKB-KW"/>
</dbReference>
<dbReference type="Proteomes" id="UP000066624">
    <property type="component" value="Chromosome"/>
</dbReference>
<feature type="domain" description="Protein kinase" evidence="7">
    <location>
        <begin position="69"/>
        <end position="333"/>
    </location>
</feature>
<keyword evidence="6" id="KW-0067">ATP-binding</keyword>
<evidence type="ECO:0000256" key="1">
    <source>
        <dbReference type="ARBA" id="ARBA00010886"/>
    </source>
</evidence>
<dbReference type="Pfam" id="PF00069">
    <property type="entry name" value="Pkinase"/>
    <property type="match status" value="1"/>
</dbReference>
<dbReference type="AlphaFoldDB" id="A0A0K0XZ39"/>
<dbReference type="PANTHER" id="PTHR43671:SF13">
    <property type="entry name" value="SERINE_THREONINE-PROTEIN KINASE NEK2"/>
    <property type="match status" value="1"/>
</dbReference>
<dbReference type="KEGG" id="wma:WM2015_2595"/>
<dbReference type="STRING" id="1579979.WM2015_2595"/>
<proteinExistence type="inferred from homology"/>
<dbReference type="PANTHER" id="PTHR43671">
    <property type="entry name" value="SERINE/THREONINE-PROTEIN KINASE NEK"/>
    <property type="match status" value="1"/>
</dbReference>
<dbReference type="Pfam" id="PF13424">
    <property type="entry name" value="TPR_12"/>
    <property type="match status" value="2"/>
</dbReference>
<dbReference type="OrthoDB" id="9801841at2"/>
<dbReference type="RefSeq" id="WP_049726475.1">
    <property type="nucleotide sequence ID" value="NZ_CP012154.1"/>
</dbReference>
<keyword evidence="5 8" id="KW-0418">Kinase</keyword>
<keyword evidence="8" id="KW-0723">Serine/threonine-protein kinase</keyword>
<dbReference type="SUPFAM" id="SSF56112">
    <property type="entry name" value="Protein kinase-like (PK-like)"/>
    <property type="match status" value="1"/>
</dbReference>
<evidence type="ECO:0000256" key="5">
    <source>
        <dbReference type="ARBA" id="ARBA00022777"/>
    </source>
</evidence>
<dbReference type="PROSITE" id="PS50011">
    <property type="entry name" value="PROTEIN_KINASE_DOM"/>
    <property type="match status" value="1"/>
</dbReference>
<dbReference type="EC" id="2.7.11.1" evidence="2"/>
<accession>A0A0K0XZ39</accession>
<keyword evidence="4" id="KW-0547">Nucleotide-binding</keyword>
<dbReference type="CDD" id="cd14014">
    <property type="entry name" value="STKc_PknB_like"/>
    <property type="match status" value="1"/>
</dbReference>
<evidence type="ECO:0000313" key="8">
    <source>
        <dbReference type="EMBL" id="AKS42953.1"/>
    </source>
</evidence>
<dbReference type="InterPro" id="IPR017441">
    <property type="entry name" value="Protein_kinase_ATP_BS"/>
</dbReference>
<protein>
    <recommendedName>
        <fullName evidence="2">non-specific serine/threonine protein kinase</fullName>
        <ecNumber evidence="2">2.7.11.1</ecNumber>
    </recommendedName>
</protein>
<name>A0A0K0XZ39_9GAMM</name>
<dbReference type="InterPro" id="IPR011009">
    <property type="entry name" value="Kinase-like_dom_sf"/>
</dbReference>
<evidence type="ECO:0000259" key="7">
    <source>
        <dbReference type="PROSITE" id="PS50011"/>
    </source>
</evidence>
<organism evidence="8 9">
    <name type="scientific">Wenzhouxiangella marina</name>
    <dbReference type="NCBI Taxonomy" id="1579979"/>
    <lineage>
        <taxon>Bacteria</taxon>
        <taxon>Pseudomonadati</taxon>
        <taxon>Pseudomonadota</taxon>
        <taxon>Gammaproteobacteria</taxon>
        <taxon>Chromatiales</taxon>
        <taxon>Wenzhouxiangellaceae</taxon>
        <taxon>Wenzhouxiangella</taxon>
    </lineage>
</organism>
<evidence type="ECO:0000256" key="3">
    <source>
        <dbReference type="ARBA" id="ARBA00022679"/>
    </source>
</evidence>
<dbReference type="InterPro" id="IPR050660">
    <property type="entry name" value="NEK_Ser/Thr_kinase"/>
</dbReference>
<dbReference type="SMART" id="SM00220">
    <property type="entry name" value="S_TKc"/>
    <property type="match status" value="1"/>
</dbReference>
<dbReference type="Gene3D" id="3.30.200.20">
    <property type="entry name" value="Phosphorylase Kinase, domain 1"/>
    <property type="match status" value="1"/>
</dbReference>
<comment type="similarity">
    <text evidence="1">Belongs to the protein kinase superfamily. NEK Ser/Thr protein kinase family. NIMA subfamily.</text>
</comment>
<dbReference type="GO" id="GO:0005524">
    <property type="term" value="F:ATP binding"/>
    <property type="evidence" value="ECO:0007669"/>
    <property type="project" value="UniProtKB-UniRule"/>
</dbReference>
<sequence>MSGRKPPSDSRARRILERLAGSAEFLNESLSDAEELADGLQQIEQLFLLHGGERKPEASPDALFSWGHLQALERVGEGSFGEVFRAYDEILDRDVALKLLKADQDRPFQAQLFLHEARQLAMVRHPNVLAVHGAAIHDGRPGLWSDLIEGRTLPADGSLAASLSETDWLDLIESLVRGLAAVHEAGLIHGDVKPSNIMRDASGTWVLMDFGASLDRKPGREGPAMVSGTPLYMAPELVKGESASPASDAYSLGATLYRAATGRPPLEATDWDALRALHQDGASIDPRPLKRALPTALARLIGAMLARDPAERPTESELLAAIEAIRSAPHRRFRRLAIGAITSVLLLGLVFTSVGFYRANEARLEAEREQRNTAAVSDFLRRVLATPDSTGRARDVTVEDMLDHAAEAVDVRLQGQPLAQAAVHRALAESYNVIGLHERALEQTRFGLERLAGSDAETRLLGQVLELEAIAALEGLDQHQESLDRATAFIAEHRRSLQEDHWHLQMARKYQITNLLAMTRYDEAGTILEAHFEDIPAPETASNNLGFEILHARGNLRRELGDYDGAIEAARTSLDWLDRHPQARPANRASALVNLSLALKFSGQPQAALEALDELLTLQGRLYGEGSEAQLSTLVNYSAIQYDMGDHAAALATQERARAMIEASPQLVPEQYALTLEMNRANLLNAAGRVDEGEALIRELLVRAADLLGPEHLNVLILEYNLAELLNQLGRYDEALALSGSTTERMISTLGEGHPFRWLSESNHAQSLAGLGQSAESLALHDRAETVLSDMLGPMHGFTLTARRQALESRQRIDPSTVSQDEIIALIEDYAAQSGPRHPDTEKARALLRVD</sequence>